<feature type="region of interest" description="Disordered" evidence="1">
    <location>
        <begin position="535"/>
        <end position="592"/>
    </location>
</feature>
<dbReference type="AlphaFoldDB" id="A0A9P1H118"/>
<gene>
    <name evidence="2" type="ORF">PPNO1_LOCUS3734</name>
</gene>
<sequence length="619" mass="69333">MRRRGKSVLHFQLHKRLPIIQSNDSYGQTLSAMYADGLCRNCLVVLFVWARVSPHIAIHSDAWNHPKRGLDHRLPLPDNIPKVPFGPPIPTAPTSMTHLVCCPNPDGGRPFMECLDKPWWVKHALVENLARANAAHGMHFQELVQACWALDHDLHRNQFLADSCCIAGIILVTLGLDEMVSVTPNYCLIMPATIDENTGRPVGIEVKDCMKVGKKIYTAAWATDPDFSARRFTIAIFHHVEFDHWTLVIWDNNNDELYHYDALTRGHRQRAEIAARAWERLLDSAGCGRPFLFVSPSRSRRADLARWQPAFIKMGDNVEGLVQRRSSHKVGSWGVRVLVYTFFSHPLNIPLCIENPLMTPDRCRDMYGRIEAGLVPWQGNFYNFLEEDCRQTLAADARVLRNITDAAATVLTAALPDGTRASSDELVRSVIYNRDVSKVDTLLPEGFKALPRTYNTPDMEIIDLTDEVDSSTQSSSLYTESVTTVTSSQGDVVLTIRSGPNCIDPAILGDQSAINDAVAVPSKKRGFSDMVEFVEDEKAGSVPNRQRSAPGPSGDGVAPKGGSYVGHQKRYDLNTINEEKETDSSDENERQPMLRYFGQRISKPFLKRKEDSKSGCYVM</sequence>
<evidence type="ECO:0000313" key="3">
    <source>
        <dbReference type="Proteomes" id="UP000838763"/>
    </source>
</evidence>
<dbReference type="Proteomes" id="UP000838763">
    <property type="component" value="Unassembled WGS sequence"/>
</dbReference>
<protein>
    <submittedName>
        <fullName evidence="2">Uncharacterized protein</fullName>
    </submittedName>
</protein>
<evidence type="ECO:0000256" key="1">
    <source>
        <dbReference type="SAM" id="MobiDB-lite"/>
    </source>
</evidence>
<comment type="caution">
    <text evidence="2">The sequence shown here is derived from an EMBL/GenBank/DDBJ whole genome shotgun (WGS) entry which is preliminary data.</text>
</comment>
<evidence type="ECO:0000313" key="2">
    <source>
        <dbReference type="EMBL" id="CAI4213999.1"/>
    </source>
</evidence>
<dbReference type="EMBL" id="CALLCH030000010">
    <property type="protein sequence ID" value="CAI4213999.1"/>
    <property type="molecule type" value="Genomic_DNA"/>
</dbReference>
<feature type="compositionally biased region" description="Basic and acidic residues" evidence="1">
    <location>
        <begin position="569"/>
        <end position="592"/>
    </location>
</feature>
<accession>A0A9P1H118</accession>
<organism evidence="2 3">
    <name type="scientific">Parascedosporium putredinis</name>
    <dbReference type="NCBI Taxonomy" id="1442378"/>
    <lineage>
        <taxon>Eukaryota</taxon>
        <taxon>Fungi</taxon>
        <taxon>Dikarya</taxon>
        <taxon>Ascomycota</taxon>
        <taxon>Pezizomycotina</taxon>
        <taxon>Sordariomycetes</taxon>
        <taxon>Hypocreomycetidae</taxon>
        <taxon>Microascales</taxon>
        <taxon>Microascaceae</taxon>
        <taxon>Parascedosporium</taxon>
    </lineage>
</organism>
<keyword evidence="3" id="KW-1185">Reference proteome</keyword>
<reference evidence="2" key="1">
    <citation type="submission" date="2022-11" db="EMBL/GenBank/DDBJ databases">
        <authorList>
            <person name="Scott C."/>
            <person name="Bruce N."/>
        </authorList>
    </citation>
    <scope>NUCLEOTIDE SEQUENCE</scope>
</reference>
<proteinExistence type="predicted"/>
<name>A0A9P1H118_9PEZI</name>